<dbReference type="PANTHER" id="PTHR36335:SF1">
    <property type="entry name" value="CHAPERONE DNAJ-DOMAIN SUPERFAMILY PROTEIN"/>
    <property type="match status" value="1"/>
</dbReference>
<name>A0A9D4UAD6_ADICA</name>
<comment type="caution">
    <text evidence="2">The sequence shown here is derived from an EMBL/GenBank/DDBJ whole genome shotgun (WGS) entry which is preliminary data.</text>
</comment>
<feature type="region of interest" description="Disordered" evidence="1">
    <location>
        <begin position="172"/>
        <end position="208"/>
    </location>
</feature>
<dbReference type="Proteomes" id="UP000886520">
    <property type="component" value="Chromosome 20"/>
</dbReference>
<accession>A0A9D4UAD6</accession>
<evidence type="ECO:0000256" key="1">
    <source>
        <dbReference type="SAM" id="MobiDB-lite"/>
    </source>
</evidence>
<feature type="compositionally biased region" description="Acidic residues" evidence="1">
    <location>
        <begin position="54"/>
        <end position="64"/>
    </location>
</feature>
<feature type="compositionally biased region" description="Polar residues" evidence="1">
    <location>
        <begin position="373"/>
        <end position="382"/>
    </location>
</feature>
<dbReference type="PANTHER" id="PTHR36335">
    <property type="entry name" value="CHAPERONE DNAJ-DOMAIN SUPERFAMILY PROTEIN"/>
    <property type="match status" value="1"/>
</dbReference>
<feature type="compositionally biased region" description="Basic and acidic residues" evidence="1">
    <location>
        <begin position="359"/>
        <end position="372"/>
    </location>
</feature>
<feature type="region of interest" description="Disordered" evidence="1">
    <location>
        <begin position="359"/>
        <end position="382"/>
    </location>
</feature>
<feature type="compositionally biased region" description="Low complexity" evidence="1">
    <location>
        <begin position="75"/>
        <end position="92"/>
    </location>
</feature>
<feature type="region of interest" description="Disordered" evidence="1">
    <location>
        <begin position="118"/>
        <end position="148"/>
    </location>
</feature>
<feature type="compositionally biased region" description="Basic residues" evidence="1">
    <location>
        <begin position="120"/>
        <end position="129"/>
    </location>
</feature>
<feature type="region of interest" description="Disordered" evidence="1">
    <location>
        <begin position="54"/>
        <end position="102"/>
    </location>
</feature>
<reference evidence="2" key="1">
    <citation type="submission" date="2021-01" db="EMBL/GenBank/DDBJ databases">
        <title>Adiantum capillus-veneris genome.</title>
        <authorList>
            <person name="Fang Y."/>
            <person name="Liao Q."/>
        </authorList>
    </citation>
    <scope>NUCLEOTIDE SEQUENCE</scope>
    <source>
        <strain evidence="2">H3</strain>
        <tissue evidence="2">Leaf</tissue>
    </source>
</reference>
<feature type="region of interest" description="Disordered" evidence="1">
    <location>
        <begin position="221"/>
        <end position="250"/>
    </location>
</feature>
<dbReference type="AlphaFoldDB" id="A0A9D4UAD6"/>
<evidence type="ECO:0000313" key="2">
    <source>
        <dbReference type="EMBL" id="KAI5064399.1"/>
    </source>
</evidence>
<dbReference type="EMBL" id="JABFUD020000020">
    <property type="protein sequence ID" value="KAI5064399.1"/>
    <property type="molecule type" value="Genomic_DNA"/>
</dbReference>
<sequence>MHHVCKKETGMHQEVLGAYVKTTTELRETFEGKMDRVQGCCMQNVPEVIVIEDDNGDSEVENYESEAPLRRSQSHYDSSSSSGDSDSKSSYDTYELSANTSDEEDCVVIEPHASTFSKQKFTRAGKRLRPSADRKNESSRKRRSSPSDLSDCEIVLDFDGTVKQNWEEAALRRRTGKARRAESEESTSASVHANSDGRKSPKGQGRGDLQYQVKRSWRQAFGAGPSSHAKERKEDIVLDQQDSNVNVSDIGSDGIAEEALSPQNILKSVKLDTSGGNVDATKRLDTELHLKLKKCVETNGTLTAADKVVTDRETLKKTEEYLHAEEEEWARRHLELQKQAEKAQREKKKRKLELERRMEMEARQKRRLEEIRQSQLKENTVL</sequence>
<organism evidence="2 3">
    <name type="scientific">Adiantum capillus-veneris</name>
    <name type="common">Maidenhair fern</name>
    <dbReference type="NCBI Taxonomy" id="13818"/>
    <lineage>
        <taxon>Eukaryota</taxon>
        <taxon>Viridiplantae</taxon>
        <taxon>Streptophyta</taxon>
        <taxon>Embryophyta</taxon>
        <taxon>Tracheophyta</taxon>
        <taxon>Polypodiopsida</taxon>
        <taxon>Polypodiidae</taxon>
        <taxon>Polypodiales</taxon>
        <taxon>Pteridineae</taxon>
        <taxon>Pteridaceae</taxon>
        <taxon>Vittarioideae</taxon>
        <taxon>Adiantum</taxon>
    </lineage>
</organism>
<gene>
    <name evidence="2" type="ORF">GOP47_0021069</name>
</gene>
<feature type="compositionally biased region" description="Polar residues" evidence="1">
    <location>
        <begin position="240"/>
        <end position="249"/>
    </location>
</feature>
<feature type="compositionally biased region" description="Basic and acidic residues" evidence="1">
    <location>
        <begin position="130"/>
        <end position="139"/>
    </location>
</feature>
<evidence type="ECO:0000313" key="3">
    <source>
        <dbReference type="Proteomes" id="UP000886520"/>
    </source>
</evidence>
<keyword evidence="3" id="KW-1185">Reference proteome</keyword>
<proteinExistence type="predicted"/>
<protein>
    <submittedName>
        <fullName evidence="2">Uncharacterized protein</fullName>
    </submittedName>
</protein>
<dbReference type="OrthoDB" id="498970at2759"/>